<feature type="domain" description="Methyltransferase type 11" evidence="1">
    <location>
        <begin position="48"/>
        <end position="143"/>
    </location>
</feature>
<dbReference type="CDD" id="cd02440">
    <property type="entry name" value="AdoMet_MTases"/>
    <property type="match status" value="1"/>
</dbReference>
<dbReference type="InterPro" id="IPR050508">
    <property type="entry name" value="Methyltransf_Superfamily"/>
</dbReference>
<gene>
    <name evidence="2" type="ORF">QO011_003194</name>
</gene>
<dbReference type="RefSeq" id="WP_307273789.1">
    <property type="nucleotide sequence ID" value="NZ_JAUSVX010000005.1"/>
</dbReference>
<dbReference type="Gene3D" id="3.40.50.150">
    <property type="entry name" value="Vaccinia Virus protein VP39"/>
    <property type="match status" value="1"/>
</dbReference>
<dbReference type="EMBL" id="JAUSVX010000005">
    <property type="protein sequence ID" value="MDQ0470178.1"/>
    <property type="molecule type" value="Genomic_DNA"/>
</dbReference>
<organism evidence="2 3">
    <name type="scientific">Labrys wisconsinensis</name>
    <dbReference type="NCBI Taxonomy" id="425677"/>
    <lineage>
        <taxon>Bacteria</taxon>
        <taxon>Pseudomonadati</taxon>
        <taxon>Pseudomonadota</taxon>
        <taxon>Alphaproteobacteria</taxon>
        <taxon>Hyphomicrobiales</taxon>
        <taxon>Xanthobacteraceae</taxon>
        <taxon>Labrys</taxon>
    </lineage>
</organism>
<accession>A0ABU0J7D3</accession>
<reference evidence="2 3" key="1">
    <citation type="submission" date="2023-07" db="EMBL/GenBank/DDBJ databases">
        <title>Genomic Encyclopedia of Type Strains, Phase IV (KMG-IV): sequencing the most valuable type-strain genomes for metagenomic binning, comparative biology and taxonomic classification.</title>
        <authorList>
            <person name="Goeker M."/>
        </authorList>
    </citation>
    <scope>NUCLEOTIDE SEQUENCE [LARGE SCALE GENOMIC DNA]</scope>
    <source>
        <strain evidence="2 3">DSM 19619</strain>
    </source>
</reference>
<dbReference type="InterPro" id="IPR013216">
    <property type="entry name" value="Methyltransf_11"/>
</dbReference>
<sequence length="239" mass="25233">MSTTTAPTEIGPKVYETWRATSLGVVTEAIEQRVILDLIGNVEGARVLDAGCGDGVLVCELASHGAEATGIDPDPAMLAAARARTDKAGVVATFRDGRVERLPFPDASFDVVAAITVLCFVGDASGAVREMARVLRPGGRLVLGELGRLSLWAMSRRLRGWFGAATWKAARFRTAGELRALAEQAGLSVTVTRGAVFYPPIGICARALAPHDPWLGRFTTFGAAFIALSAVPMPDRAGR</sequence>
<dbReference type="PANTHER" id="PTHR42912">
    <property type="entry name" value="METHYLTRANSFERASE"/>
    <property type="match status" value="1"/>
</dbReference>
<dbReference type="Proteomes" id="UP001242480">
    <property type="component" value="Unassembled WGS sequence"/>
</dbReference>
<protein>
    <submittedName>
        <fullName evidence="2">Ubiquinone/menaquinone biosynthesis C-methylase UbiE</fullName>
    </submittedName>
</protein>
<evidence type="ECO:0000259" key="1">
    <source>
        <dbReference type="Pfam" id="PF08241"/>
    </source>
</evidence>
<keyword evidence="3" id="KW-1185">Reference proteome</keyword>
<name>A0ABU0J7D3_9HYPH</name>
<dbReference type="Pfam" id="PF08241">
    <property type="entry name" value="Methyltransf_11"/>
    <property type="match status" value="1"/>
</dbReference>
<comment type="caution">
    <text evidence="2">The sequence shown here is derived from an EMBL/GenBank/DDBJ whole genome shotgun (WGS) entry which is preliminary data.</text>
</comment>
<keyword evidence="2" id="KW-0830">Ubiquinone</keyword>
<dbReference type="SUPFAM" id="SSF53335">
    <property type="entry name" value="S-adenosyl-L-methionine-dependent methyltransferases"/>
    <property type="match status" value="1"/>
</dbReference>
<evidence type="ECO:0000313" key="3">
    <source>
        <dbReference type="Proteomes" id="UP001242480"/>
    </source>
</evidence>
<evidence type="ECO:0000313" key="2">
    <source>
        <dbReference type="EMBL" id="MDQ0470178.1"/>
    </source>
</evidence>
<dbReference type="InterPro" id="IPR029063">
    <property type="entry name" value="SAM-dependent_MTases_sf"/>
</dbReference>
<proteinExistence type="predicted"/>